<dbReference type="KEGG" id="aqt:FN924_04725"/>
<keyword evidence="3" id="KW-1185">Reference proteome</keyword>
<evidence type="ECO:0000313" key="2">
    <source>
        <dbReference type="EMBL" id="QDP39541.1"/>
    </source>
</evidence>
<proteinExistence type="predicted"/>
<evidence type="ECO:0000256" key="1">
    <source>
        <dbReference type="SAM" id="Phobius"/>
    </source>
</evidence>
<keyword evidence="1" id="KW-1133">Transmembrane helix</keyword>
<keyword evidence="1" id="KW-0812">Transmembrane</keyword>
<name>A0A516KDR7_9BACI</name>
<evidence type="ECO:0000313" key="3">
    <source>
        <dbReference type="Proteomes" id="UP000315215"/>
    </source>
</evidence>
<feature type="transmembrane region" description="Helical" evidence="1">
    <location>
        <begin position="6"/>
        <end position="24"/>
    </location>
</feature>
<protein>
    <submittedName>
        <fullName evidence="2">Uncharacterized protein</fullName>
    </submittedName>
</protein>
<reference evidence="2 3" key="1">
    <citation type="submission" date="2019-07" db="EMBL/GenBank/DDBJ databases">
        <authorList>
            <person name="Li J."/>
        </authorList>
    </citation>
    <scope>NUCLEOTIDE SEQUENCE [LARGE SCALE GENOMIC DNA]</scope>
    <source>
        <strain evidence="2 3">TKL69</strain>
    </source>
</reference>
<dbReference type="EMBL" id="CP041666">
    <property type="protein sequence ID" value="QDP39541.1"/>
    <property type="molecule type" value="Genomic_DNA"/>
</dbReference>
<keyword evidence="1" id="KW-0472">Membrane</keyword>
<dbReference type="Proteomes" id="UP000315215">
    <property type="component" value="Chromosome"/>
</dbReference>
<gene>
    <name evidence="2" type="ORF">FN924_04725</name>
</gene>
<accession>A0A516KDR7</accession>
<dbReference type="RefSeq" id="WP_143892291.1">
    <property type="nucleotide sequence ID" value="NZ_CP041666.1"/>
</dbReference>
<dbReference type="AlphaFoldDB" id="A0A516KDR7"/>
<sequence>MNNRSVMTTIFTIGVASAAVYSIGRIAKNGSMQKVQNTISNTLMNQNKVTDVLQKSTNTFQQVDQDK</sequence>
<organism evidence="2 3">
    <name type="scientific">Radiobacillus deserti</name>
    <dbReference type="NCBI Taxonomy" id="2594883"/>
    <lineage>
        <taxon>Bacteria</taxon>
        <taxon>Bacillati</taxon>
        <taxon>Bacillota</taxon>
        <taxon>Bacilli</taxon>
        <taxon>Bacillales</taxon>
        <taxon>Bacillaceae</taxon>
        <taxon>Radiobacillus</taxon>
    </lineage>
</organism>